<comment type="similarity">
    <text evidence="1 2">Belongs to the small heat shock protein (HSP20) family.</text>
</comment>
<evidence type="ECO:0000313" key="6">
    <source>
        <dbReference type="Proteomes" id="UP000729402"/>
    </source>
</evidence>
<reference evidence="5" key="1">
    <citation type="journal article" date="2021" name="bioRxiv">
        <title>Whole Genome Assembly and Annotation of Northern Wild Rice, Zizania palustris L., Supports a Whole Genome Duplication in the Zizania Genus.</title>
        <authorList>
            <person name="Haas M."/>
            <person name="Kono T."/>
            <person name="Macchietto M."/>
            <person name="Millas R."/>
            <person name="McGilp L."/>
            <person name="Shao M."/>
            <person name="Duquette J."/>
            <person name="Hirsch C.N."/>
            <person name="Kimball J."/>
        </authorList>
    </citation>
    <scope>NUCLEOTIDE SEQUENCE</scope>
    <source>
        <tissue evidence="5">Fresh leaf tissue</tissue>
    </source>
</reference>
<sequence length="143" mass="15641">MSHACRKWLDGAACYLVRVDLAGFKKEEFRVQVDGAGRVTVRGKRPAGHVNVHKEFQLPPTADFQRIGARFDGTTLCISVPKLPAGAAGAVLAKMEEAKAVTTEMEMEKERAKWDRGEVITAAVAAFALGVIVTHRFFSARIE</sequence>
<proteinExistence type="inferred from homology"/>
<dbReference type="AlphaFoldDB" id="A0A8J5VNL7"/>
<protein>
    <recommendedName>
        <fullName evidence="4">SHSP domain-containing protein</fullName>
    </recommendedName>
</protein>
<feature type="transmembrane region" description="Helical" evidence="3">
    <location>
        <begin position="119"/>
        <end position="138"/>
    </location>
</feature>
<dbReference type="EMBL" id="JAAALK010000288">
    <property type="protein sequence ID" value="KAG8051499.1"/>
    <property type="molecule type" value="Genomic_DNA"/>
</dbReference>
<gene>
    <name evidence="5" type="ORF">GUJ93_ZPchr0001g31213</name>
</gene>
<evidence type="ECO:0000256" key="1">
    <source>
        <dbReference type="PROSITE-ProRule" id="PRU00285"/>
    </source>
</evidence>
<dbReference type="OrthoDB" id="1431247at2759"/>
<accession>A0A8J5VNL7</accession>
<reference evidence="5" key="2">
    <citation type="submission" date="2021-02" db="EMBL/GenBank/DDBJ databases">
        <authorList>
            <person name="Kimball J.A."/>
            <person name="Haas M.W."/>
            <person name="Macchietto M."/>
            <person name="Kono T."/>
            <person name="Duquette J."/>
            <person name="Shao M."/>
        </authorList>
    </citation>
    <scope>NUCLEOTIDE SEQUENCE</scope>
    <source>
        <tissue evidence="5">Fresh leaf tissue</tissue>
    </source>
</reference>
<dbReference type="PROSITE" id="PS01031">
    <property type="entry name" value="SHSP"/>
    <property type="match status" value="1"/>
</dbReference>
<dbReference type="InterPro" id="IPR002068">
    <property type="entry name" value="A-crystallin/Hsp20_dom"/>
</dbReference>
<evidence type="ECO:0000259" key="4">
    <source>
        <dbReference type="PROSITE" id="PS01031"/>
    </source>
</evidence>
<organism evidence="5 6">
    <name type="scientific">Zizania palustris</name>
    <name type="common">Northern wild rice</name>
    <dbReference type="NCBI Taxonomy" id="103762"/>
    <lineage>
        <taxon>Eukaryota</taxon>
        <taxon>Viridiplantae</taxon>
        <taxon>Streptophyta</taxon>
        <taxon>Embryophyta</taxon>
        <taxon>Tracheophyta</taxon>
        <taxon>Spermatophyta</taxon>
        <taxon>Magnoliopsida</taxon>
        <taxon>Liliopsida</taxon>
        <taxon>Poales</taxon>
        <taxon>Poaceae</taxon>
        <taxon>BOP clade</taxon>
        <taxon>Oryzoideae</taxon>
        <taxon>Oryzeae</taxon>
        <taxon>Zizaniinae</taxon>
        <taxon>Zizania</taxon>
    </lineage>
</organism>
<evidence type="ECO:0000313" key="5">
    <source>
        <dbReference type="EMBL" id="KAG8051499.1"/>
    </source>
</evidence>
<evidence type="ECO:0000256" key="3">
    <source>
        <dbReference type="SAM" id="Phobius"/>
    </source>
</evidence>
<name>A0A8J5VNL7_ZIZPA</name>
<comment type="caution">
    <text evidence="5">The sequence shown here is derived from an EMBL/GenBank/DDBJ whole genome shotgun (WGS) entry which is preliminary data.</text>
</comment>
<keyword evidence="3" id="KW-0472">Membrane</keyword>
<dbReference type="CDD" id="cd06464">
    <property type="entry name" value="ACD_sHsps-like"/>
    <property type="match status" value="1"/>
</dbReference>
<keyword evidence="6" id="KW-1185">Reference proteome</keyword>
<feature type="domain" description="SHSP" evidence="4">
    <location>
        <begin position="1"/>
        <end position="98"/>
    </location>
</feature>
<keyword evidence="3" id="KW-0812">Transmembrane</keyword>
<dbReference type="Pfam" id="PF00011">
    <property type="entry name" value="HSP20"/>
    <property type="match status" value="1"/>
</dbReference>
<dbReference type="Proteomes" id="UP000729402">
    <property type="component" value="Unassembled WGS sequence"/>
</dbReference>
<evidence type="ECO:0000256" key="2">
    <source>
        <dbReference type="RuleBase" id="RU003616"/>
    </source>
</evidence>
<keyword evidence="3" id="KW-1133">Transmembrane helix</keyword>